<gene>
    <name evidence="5" type="ORF">CC86DRAFT_345851</name>
</gene>
<protein>
    <submittedName>
        <fullName evidence="5">Apses transcription factor-like protein</fullName>
    </submittedName>
</protein>
<dbReference type="EMBL" id="MU006221">
    <property type="protein sequence ID" value="KAF2829241.1"/>
    <property type="molecule type" value="Genomic_DNA"/>
</dbReference>
<dbReference type="GO" id="GO:0003677">
    <property type="term" value="F:DNA binding"/>
    <property type="evidence" value="ECO:0007669"/>
    <property type="project" value="InterPro"/>
</dbReference>
<dbReference type="GO" id="GO:0048315">
    <property type="term" value="P:conidium formation"/>
    <property type="evidence" value="ECO:0007669"/>
    <property type="project" value="UniProtKB-KW"/>
</dbReference>
<evidence type="ECO:0000259" key="4">
    <source>
        <dbReference type="PROSITE" id="PS51299"/>
    </source>
</evidence>
<feature type="region of interest" description="Disordered" evidence="3">
    <location>
        <begin position="274"/>
        <end position="294"/>
    </location>
</feature>
<dbReference type="InterPro" id="IPR037548">
    <property type="entry name" value="Bqt4"/>
</dbReference>
<dbReference type="InterPro" id="IPR036887">
    <property type="entry name" value="HTH_APSES_sf"/>
</dbReference>
<dbReference type="PANTHER" id="PTHR38044">
    <property type="entry name" value="BOUQUET FORMATION PROTEIN 4"/>
    <property type="match status" value="1"/>
</dbReference>
<reference evidence="5" key="1">
    <citation type="journal article" date="2020" name="Stud. Mycol.">
        <title>101 Dothideomycetes genomes: a test case for predicting lifestyles and emergence of pathogens.</title>
        <authorList>
            <person name="Haridas S."/>
            <person name="Albert R."/>
            <person name="Binder M."/>
            <person name="Bloem J."/>
            <person name="Labutti K."/>
            <person name="Salamov A."/>
            <person name="Andreopoulos B."/>
            <person name="Baker S."/>
            <person name="Barry K."/>
            <person name="Bills G."/>
            <person name="Bluhm B."/>
            <person name="Cannon C."/>
            <person name="Castanera R."/>
            <person name="Culley D."/>
            <person name="Daum C."/>
            <person name="Ezra D."/>
            <person name="Gonzalez J."/>
            <person name="Henrissat B."/>
            <person name="Kuo A."/>
            <person name="Liang C."/>
            <person name="Lipzen A."/>
            <person name="Lutzoni F."/>
            <person name="Magnuson J."/>
            <person name="Mondo S."/>
            <person name="Nolan M."/>
            <person name="Ohm R."/>
            <person name="Pangilinan J."/>
            <person name="Park H.-J."/>
            <person name="Ramirez L."/>
            <person name="Alfaro M."/>
            <person name="Sun H."/>
            <person name="Tritt A."/>
            <person name="Yoshinaga Y."/>
            <person name="Zwiers L.-H."/>
            <person name="Turgeon B."/>
            <person name="Goodwin S."/>
            <person name="Spatafora J."/>
            <person name="Crous P."/>
            <person name="Grigoriev I."/>
        </authorList>
    </citation>
    <scope>NUCLEOTIDE SEQUENCE</scope>
    <source>
        <strain evidence="5">CBS 113818</strain>
    </source>
</reference>
<dbReference type="OrthoDB" id="5346159at2759"/>
<dbReference type="Proteomes" id="UP000799424">
    <property type="component" value="Unassembled WGS sequence"/>
</dbReference>
<dbReference type="PANTHER" id="PTHR38044:SF1">
    <property type="entry name" value="BOUQUET FORMATION PROTEIN 4"/>
    <property type="match status" value="1"/>
</dbReference>
<evidence type="ECO:0000256" key="2">
    <source>
        <dbReference type="ARBA" id="ARBA00023321"/>
    </source>
</evidence>
<dbReference type="InterPro" id="IPR018004">
    <property type="entry name" value="KilA/APSES_HTH"/>
</dbReference>
<evidence type="ECO:0000256" key="3">
    <source>
        <dbReference type="SAM" id="MobiDB-lite"/>
    </source>
</evidence>
<dbReference type="GO" id="GO:0070197">
    <property type="term" value="P:meiotic attachment of telomere to nuclear envelope"/>
    <property type="evidence" value="ECO:0007669"/>
    <property type="project" value="InterPro"/>
</dbReference>
<proteinExistence type="predicted"/>
<keyword evidence="2" id="KW-0183">Conidiation</keyword>
<evidence type="ECO:0000313" key="6">
    <source>
        <dbReference type="Proteomes" id="UP000799424"/>
    </source>
</evidence>
<dbReference type="SMART" id="SM01252">
    <property type="entry name" value="KilA-N"/>
    <property type="match status" value="1"/>
</dbReference>
<dbReference type="GO" id="GO:0030435">
    <property type="term" value="P:sporulation resulting in formation of a cellular spore"/>
    <property type="evidence" value="ECO:0007669"/>
    <property type="project" value="UniProtKB-KW"/>
</dbReference>
<organism evidence="5 6">
    <name type="scientific">Ophiobolus disseminans</name>
    <dbReference type="NCBI Taxonomy" id="1469910"/>
    <lineage>
        <taxon>Eukaryota</taxon>
        <taxon>Fungi</taxon>
        <taxon>Dikarya</taxon>
        <taxon>Ascomycota</taxon>
        <taxon>Pezizomycotina</taxon>
        <taxon>Dothideomycetes</taxon>
        <taxon>Pleosporomycetidae</taxon>
        <taxon>Pleosporales</taxon>
        <taxon>Pleosporineae</taxon>
        <taxon>Phaeosphaeriaceae</taxon>
        <taxon>Ophiobolus</taxon>
    </lineage>
</organism>
<accession>A0A6A7A7H0</accession>
<name>A0A6A7A7H0_9PLEO</name>
<dbReference type="Gene3D" id="3.10.260.10">
    <property type="entry name" value="Transcription regulator HTH, APSES-type DNA-binding domain"/>
    <property type="match status" value="1"/>
</dbReference>
<dbReference type="SUPFAM" id="SSF54616">
    <property type="entry name" value="DNA-binding domain of Mlu1-box binding protein MBP1"/>
    <property type="match status" value="1"/>
</dbReference>
<keyword evidence="1" id="KW-0749">Sporulation</keyword>
<dbReference type="GO" id="GO:1990862">
    <property type="term" value="C:nuclear membrane complex Bqt3-Bqt4"/>
    <property type="evidence" value="ECO:0007669"/>
    <property type="project" value="InterPro"/>
</dbReference>
<sequence>MMVGRRVLPERKNPLLEPIESTAKEILVERRRLGQTNLQVKPGIAGVTSATKSDNMGTFDYAHLRVPLPKDLTGSGIFTLNRGSAFPESYFLMRRSSDGYISATGMFKAAFPWASLSEEEAERRYQKSFPSAGGDEVAGSVWIAPEEALSLSEEYAMRHWIEALLDPAPIEKGNKDKVNTHIQQPPKFDLDNATLAHLPTHSGLRTSTRARSTRSASPSKLATPSRKIATPRKPRTTRGAAKSEIMKAEELLESSASKAASALQNVIANGAEDESVASESVNGEVKEVEVQEDDVKEGTVRIEVQETIEQNGGVETKTTNVKIDVPHSHPELPEPEDGAKMIAEARLMVAEAQKLEGGSSSDVIKTSKRKIEEVVEEDELVGGRASKAARVAYTTEQKLTKEKVTRRALVGIGVMAAIGTAFQYFA</sequence>
<evidence type="ECO:0000256" key="1">
    <source>
        <dbReference type="ARBA" id="ARBA00022969"/>
    </source>
</evidence>
<dbReference type="PROSITE" id="PS51299">
    <property type="entry name" value="HTH_APSES"/>
    <property type="match status" value="1"/>
</dbReference>
<dbReference type="GO" id="GO:0044820">
    <property type="term" value="P:mitotic telomere tethering at nuclear periphery"/>
    <property type="evidence" value="ECO:0007669"/>
    <property type="project" value="TreeGrafter"/>
</dbReference>
<feature type="domain" description="HTH APSES-type" evidence="4">
    <location>
        <begin position="67"/>
        <end position="177"/>
    </location>
</feature>
<feature type="region of interest" description="Disordered" evidence="3">
    <location>
        <begin position="200"/>
        <end position="242"/>
    </location>
</feature>
<evidence type="ECO:0000313" key="5">
    <source>
        <dbReference type="EMBL" id="KAF2829241.1"/>
    </source>
</evidence>
<keyword evidence="6" id="KW-1185">Reference proteome</keyword>
<feature type="compositionally biased region" description="Low complexity" evidence="3">
    <location>
        <begin position="205"/>
        <end position="217"/>
    </location>
</feature>
<dbReference type="InterPro" id="IPR003163">
    <property type="entry name" value="Tscrpt_reg_HTH_APSES-type"/>
</dbReference>
<dbReference type="AlphaFoldDB" id="A0A6A7A7H0"/>